<gene>
    <name evidence="3" type="ORF">SAMN05192532_10151</name>
</gene>
<reference evidence="3 4" key="1">
    <citation type="submission" date="2016-10" db="EMBL/GenBank/DDBJ databases">
        <authorList>
            <person name="de Groot N.N."/>
        </authorList>
    </citation>
    <scope>NUCLEOTIDE SEQUENCE [LARGE SCALE GENOMIC DNA]</scope>
    <source>
        <strain evidence="3 4">DSM 23995</strain>
    </source>
</reference>
<dbReference type="InterPro" id="IPR019076">
    <property type="entry name" value="Spore_lipoprot_YhcN/YlaJ-like"/>
</dbReference>
<dbReference type="STRING" id="930128.SAMN05192532_10151"/>
<feature type="region of interest" description="Disordered" evidence="1">
    <location>
        <begin position="32"/>
        <end position="65"/>
    </location>
</feature>
<feature type="compositionally biased region" description="Low complexity" evidence="1">
    <location>
        <begin position="44"/>
        <end position="57"/>
    </location>
</feature>
<feature type="compositionally biased region" description="Low complexity" evidence="1">
    <location>
        <begin position="168"/>
        <end position="189"/>
    </location>
</feature>
<feature type="compositionally biased region" description="Polar residues" evidence="1">
    <location>
        <begin position="76"/>
        <end position="92"/>
    </location>
</feature>
<feature type="signal peptide" evidence="2">
    <location>
        <begin position="1"/>
        <end position="19"/>
    </location>
</feature>
<proteinExistence type="predicted"/>
<keyword evidence="3" id="KW-0449">Lipoprotein</keyword>
<evidence type="ECO:0000313" key="4">
    <source>
        <dbReference type="Proteomes" id="UP000199516"/>
    </source>
</evidence>
<dbReference type="AlphaFoldDB" id="A0A1I1Z915"/>
<keyword evidence="4" id="KW-1185">Reference proteome</keyword>
<evidence type="ECO:0000313" key="3">
    <source>
        <dbReference type="EMBL" id="SFE27003.1"/>
    </source>
</evidence>
<protein>
    <submittedName>
        <fullName evidence="3">Sporulation lipoprotein, YhcN/YlaJ family</fullName>
    </submittedName>
</protein>
<dbReference type="PROSITE" id="PS51257">
    <property type="entry name" value="PROKAR_LIPOPROTEIN"/>
    <property type="match status" value="1"/>
</dbReference>
<feature type="region of interest" description="Disordered" evidence="1">
    <location>
        <begin position="75"/>
        <end position="94"/>
    </location>
</feature>
<dbReference type="Pfam" id="PF09580">
    <property type="entry name" value="Spore_YhcN_YlaJ"/>
    <property type="match status" value="1"/>
</dbReference>
<name>A0A1I1Z915_9BACI</name>
<evidence type="ECO:0000256" key="2">
    <source>
        <dbReference type="SAM" id="SignalP"/>
    </source>
</evidence>
<organism evidence="3 4">
    <name type="scientific">Alteribacillus iranensis</name>
    <dbReference type="NCBI Taxonomy" id="930128"/>
    <lineage>
        <taxon>Bacteria</taxon>
        <taxon>Bacillati</taxon>
        <taxon>Bacillota</taxon>
        <taxon>Bacilli</taxon>
        <taxon>Bacillales</taxon>
        <taxon>Bacillaceae</taxon>
        <taxon>Alteribacillus</taxon>
    </lineage>
</organism>
<keyword evidence="2" id="KW-0732">Signal</keyword>
<evidence type="ECO:0000256" key="1">
    <source>
        <dbReference type="SAM" id="MobiDB-lite"/>
    </source>
</evidence>
<dbReference type="EMBL" id="FONT01000001">
    <property type="protein sequence ID" value="SFE27003.1"/>
    <property type="molecule type" value="Genomic_DNA"/>
</dbReference>
<sequence length="260" mass="27744">MKKFAMSLTAFTVIAGGLAGCGAGDEGNEMGAAPTRYNDTQDANNMGTRNTTNYNRNYRGEGPLTDMMSVDDRNNNRNGSQQMQIGNGSGTTDMREGTHARNTGLAGNTGMTRNTNMNNNAGQNNAGDGDLNMSRRIANEVESIDGIDDASVIVRGQDVIVGIDTYEGEGNNGNKNGNHSNGENNNKSSDLVSKVENKVKQTFDNEDAQVYVTDDEEQFGNIEDVGKDLQNGLGMNEVGETIDSMISDLGSAASQPFRDS</sequence>
<feature type="region of interest" description="Disordered" evidence="1">
    <location>
        <begin position="165"/>
        <end position="189"/>
    </location>
</feature>
<dbReference type="Proteomes" id="UP000199516">
    <property type="component" value="Unassembled WGS sequence"/>
</dbReference>
<dbReference type="RefSeq" id="WP_177194631.1">
    <property type="nucleotide sequence ID" value="NZ_FONT01000001.1"/>
</dbReference>
<feature type="chain" id="PRO_5038486169" evidence="2">
    <location>
        <begin position="20"/>
        <end position="260"/>
    </location>
</feature>
<accession>A0A1I1Z915</accession>